<gene>
    <name evidence="1" type="ORF">ACOLOM_LOCUS8673</name>
</gene>
<evidence type="ECO:0000313" key="2">
    <source>
        <dbReference type="Proteomes" id="UP000789525"/>
    </source>
</evidence>
<reference evidence="1" key="1">
    <citation type="submission" date="2021-06" db="EMBL/GenBank/DDBJ databases">
        <authorList>
            <person name="Kallberg Y."/>
            <person name="Tangrot J."/>
            <person name="Rosling A."/>
        </authorList>
    </citation>
    <scope>NUCLEOTIDE SEQUENCE</scope>
    <source>
        <strain evidence="1">CL356</strain>
    </source>
</reference>
<organism evidence="1 2">
    <name type="scientific">Acaulospora colombiana</name>
    <dbReference type="NCBI Taxonomy" id="27376"/>
    <lineage>
        <taxon>Eukaryota</taxon>
        <taxon>Fungi</taxon>
        <taxon>Fungi incertae sedis</taxon>
        <taxon>Mucoromycota</taxon>
        <taxon>Glomeromycotina</taxon>
        <taxon>Glomeromycetes</taxon>
        <taxon>Diversisporales</taxon>
        <taxon>Acaulosporaceae</taxon>
        <taxon>Acaulospora</taxon>
    </lineage>
</organism>
<accession>A0ACA9NRN5</accession>
<evidence type="ECO:0000313" key="1">
    <source>
        <dbReference type="EMBL" id="CAG8663525.1"/>
    </source>
</evidence>
<sequence>MRLQCNRNRTSGPDIEKTGDAPEMTSPELRKSVQPPPKLPSQQLVFALETWNRVV</sequence>
<dbReference type="EMBL" id="CAJVPT010023107">
    <property type="protein sequence ID" value="CAG8663525.1"/>
    <property type="molecule type" value="Genomic_DNA"/>
</dbReference>
<keyword evidence="2" id="KW-1185">Reference proteome</keyword>
<protein>
    <submittedName>
        <fullName evidence="1">10055_t:CDS:1</fullName>
    </submittedName>
</protein>
<proteinExistence type="predicted"/>
<comment type="caution">
    <text evidence="1">The sequence shown here is derived from an EMBL/GenBank/DDBJ whole genome shotgun (WGS) entry which is preliminary data.</text>
</comment>
<dbReference type="Proteomes" id="UP000789525">
    <property type="component" value="Unassembled WGS sequence"/>
</dbReference>
<name>A0ACA9NRN5_9GLOM</name>